<feature type="transmembrane region" description="Helical" evidence="7">
    <location>
        <begin position="424"/>
        <end position="445"/>
    </location>
</feature>
<evidence type="ECO:0000256" key="2">
    <source>
        <dbReference type="ARBA" id="ARBA00022475"/>
    </source>
</evidence>
<dbReference type="InterPro" id="IPR050445">
    <property type="entry name" value="Bact_polysacc_biosynth/exp"/>
</dbReference>
<evidence type="ECO:0000313" key="9">
    <source>
        <dbReference type="EMBL" id="SEC61170.1"/>
    </source>
</evidence>
<dbReference type="GO" id="GO:0005886">
    <property type="term" value="C:plasma membrane"/>
    <property type="evidence" value="ECO:0007669"/>
    <property type="project" value="UniProtKB-SubCell"/>
</dbReference>
<evidence type="ECO:0000256" key="3">
    <source>
        <dbReference type="ARBA" id="ARBA00022692"/>
    </source>
</evidence>
<proteinExistence type="predicted"/>
<dbReference type="Pfam" id="PF02706">
    <property type="entry name" value="Wzz"/>
    <property type="match status" value="1"/>
</dbReference>
<evidence type="ECO:0000256" key="4">
    <source>
        <dbReference type="ARBA" id="ARBA00022989"/>
    </source>
</evidence>
<evidence type="ECO:0000259" key="8">
    <source>
        <dbReference type="Pfam" id="PF02706"/>
    </source>
</evidence>
<dbReference type="PANTHER" id="PTHR32309">
    <property type="entry name" value="TYROSINE-PROTEIN KINASE"/>
    <property type="match status" value="1"/>
</dbReference>
<evidence type="ECO:0000256" key="1">
    <source>
        <dbReference type="ARBA" id="ARBA00004651"/>
    </source>
</evidence>
<dbReference type="GO" id="GO:0004713">
    <property type="term" value="F:protein tyrosine kinase activity"/>
    <property type="evidence" value="ECO:0007669"/>
    <property type="project" value="TreeGrafter"/>
</dbReference>
<dbReference type="Proteomes" id="UP000182409">
    <property type="component" value="Unassembled WGS sequence"/>
</dbReference>
<accession>A0A1H4TXZ6</accession>
<evidence type="ECO:0000313" key="10">
    <source>
        <dbReference type="Proteomes" id="UP000182409"/>
    </source>
</evidence>
<reference evidence="9 10" key="1">
    <citation type="submission" date="2016-10" db="EMBL/GenBank/DDBJ databases">
        <authorList>
            <person name="de Groot N.N."/>
        </authorList>
    </citation>
    <scope>NUCLEOTIDE SEQUENCE [LARGE SCALE GENOMIC DNA]</scope>
    <source>
        <strain evidence="9 10">AB35.6</strain>
    </source>
</reference>
<sequence length="466" mass="51073">MNDMSTSSISGVVKRQWVLLLLCIGVAAVLAVIVTAVQPKTYRAEAKLLVRNSRMAIVMGTDTPSQAMAPSQVTEEDVNSEIEVLRSREILTQVAEDAGMTAAGTKPSPKAAEQSVLKMYKNLDIAAIRKTNVIQMAFYAHTPQDAVKTLRFLTSRYVTASISAHAAPNSYEFFEGQVDGAKKNMAQAQQAVSEFRARSGISSAEQQRTELIKELAATQDQIHDADVKLQELGSRRRALEGQSKNVTSRLPTQVRTAVNQPLIEHLQANLNALENTQISLLQQYKPTDRLVQINSEKIANTKAELAESQHMAATEQTTDINPLFQYVTKEAASNDVDSSGYLARLHSLKNVEGDIQKRLAALDKDSVTLANLERVQEDAQDNYAAFLKRMEQARVSTQMDRQNIANVAVIEEPMSSPIPVSPSLRVNLLVGLGAGALVGFALAWFKDSSANARLKKTHLREFAITA</sequence>
<protein>
    <submittedName>
        <fullName evidence="9">Uncharacterized protein involved in exopolysaccharide biosynthesis</fullName>
    </submittedName>
</protein>
<feature type="coiled-coil region" evidence="6">
    <location>
        <begin position="171"/>
        <end position="221"/>
    </location>
</feature>
<keyword evidence="4 7" id="KW-1133">Transmembrane helix</keyword>
<dbReference type="PANTHER" id="PTHR32309:SF13">
    <property type="entry name" value="FERRIC ENTEROBACTIN TRANSPORT PROTEIN FEPE"/>
    <property type="match status" value="1"/>
</dbReference>
<feature type="domain" description="Polysaccharide chain length determinant N-terminal" evidence="8">
    <location>
        <begin position="9"/>
        <end position="97"/>
    </location>
</feature>
<dbReference type="EMBL" id="FNSD01000001">
    <property type="protein sequence ID" value="SEC61170.1"/>
    <property type="molecule type" value="Genomic_DNA"/>
</dbReference>
<keyword evidence="6" id="KW-0175">Coiled coil</keyword>
<name>A0A1H4TXZ6_9BACT</name>
<comment type="subcellular location">
    <subcellularLocation>
        <location evidence="1">Cell membrane</location>
        <topology evidence="1">Multi-pass membrane protein</topology>
    </subcellularLocation>
</comment>
<dbReference type="InterPro" id="IPR003856">
    <property type="entry name" value="LPS_length_determ_N"/>
</dbReference>
<dbReference type="OrthoDB" id="231505at2"/>
<keyword evidence="3 7" id="KW-0812">Transmembrane</keyword>
<evidence type="ECO:0000256" key="5">
    <source>
        <dbReference type="ARBA" id="ARBA00023136"/>
    </source>
</evidence>
<organism evidence="9 10">
    <name type="scientific">Terriglobus roseus</name>
    <dbReference type="NCBI Taxonomy" id="392734"/>
    <lineage>
        <taxon>Bacteria</taxon>
        <taxon>Pseudomonadati</taxon>
        <taxon>Acidobacteriota</taxon>
        <taxon>Terriglobia</taxon>
        <taxon>Terriglobales</taxon>
        <taxon>Acidobacteriaceae</taxon>
        <taxon>Terriglobus</taxon>
    </lineage>
</organism>
<evidence type="ECO:0000256" key="6">
    <source>
        <dbReference type="SAM" id="Coils"/>
    </source>
</evidence>
<keyword evidence="2" id="KW-1003">Cell membrane</keyword>
<keyword evidence="5 7" id="KW-0472">Membrane</keyword>
<evidence type="ECO:0000256" key="7">
    <source>
        <dbReference type="SAM" id="Phobius"/>
    </source>
</evidence>
<gene>
    <name evidence="9" type="ORF">SAMN05443244_3892</name>
</gene>
<dbReference type="AlphaFoldDB" id="A0A1H4TXZ6"/>